<name>A0A1V8NY28_CITBR</name>
<gene>
    <name evidence="1" type="ORF">BZK42_15085</name>
</gene>
<evidence type="ECO:0000313" key="1">
    <source>
        <dbReference type="EMBL" id="OQM41321.1"/>
    </source>
</evidence>
<comment type="caution">
    <text evidence="1">The sequence shown here is derived from an EMBL/GenBank/DDBJ whole genome shotgun (WGS) entry which is preliminary data.</text>
</comment>
<organism evidence="1 2">
    <name type="scientific">Citrobacter braakii</name>
    <dbReference type="NCBI Taxonomy" id="57706"/>
    <lineage>
        <taxon>Bacteria</taxon>
        <taxon>Pseudomonadati</taxon>
        <taxon>Pseudomonadota</taxon>
        <taxon>Gammaproteobacteria</taxon>
        <taxon>Enterobacterales</taxon>
        <taxon>Enterobacteriaceae</taxon>
        <taxon>Citrobacter</taxon>
        <taxon>Citrobacter freundii complex</taxon>
    </lineage>
</organism>
<proteinExistence type="predicted"/>
<protein>
    <submittedName>
        <fullName evidence="1">Cytoplasmic protein</fullName>
    </submittedName>
</protein>
<accession>A0A1V8NY28</accession>
<dbReference type="RefSeq" id="WP_080859391.1">
    <property type="nucleotide sequence ID" value="NZ_CP077405.1"/>
</dbReference>
<dbReference type="EMBL" id="NAEW01000006">
    <property type="protein sequence ID" value="OQM41321.1"/>
    <property type="molecule type" value="Genomic_DNA"/>
</dbReference>
<evidence type="ECO:0000313" key="2">
    <source>
        <dbReference type="Proteomes" id="UP000192573"/>
    </source>
</evidence>
<dbReference type="AlphaFoldDB" id="A0A1V8NY28"/>
<reference evidence="1 2" key="1">
    <citation type="submission" date="2017-03" db="EMBL/GenBank/DDBJ databases">
        <authorList>
            <person name="Afonso C.L."/>
            <person name="Miller P.J."/>
            <person name="Scott M.A."/>
            <person name="Spackman E."/>
            <person name="Goraichik I."/>
            <person name="Dimitrov K.M."/>
            <person name="Suarez D.L."/>
            <person name="Swayne D.E."/>
        </authorList>
    </citation>
    <scope>NUCLEOTIDE SEQUENCE [LARGE SCALE GENOMIC DNA]</scope>
    <source>
        <strain evidence="1 2">ATCC 51113</strain>
    </source>
</reference>
<dbReference type="Proteomes" id="UP000192573">
    <property type="component" value="Unassembled WGS sequence"/>
</dbReference>
<sequence length="416" mass="47333">MFSRINVDACKTPTCKNMGILNSPDYLTQGKEILCRECGFLFPIISEYSLNLFRQSANQAWKGLIKACPGCGSSSLKKYGFSAQREARLYCLECHKTFVSPREHKADIRQENLARLIQEGASLSDIRATLSLDSTGLNRALQKLSRKVNEAEREFVFPAFDLAMSTCAFRVKFNGGDNSLYVLVTAEESSGRVIAVTTNYSTQPVENEYQYISEYEERLPPGTLAHLVQRKELMTMRRNTLFDIDYGPATLYKNDPGMLVKPVLPAYRHFELVKELTDEHSLNVQHDIDHECFILGGCMMANLQSVRQGRCHISFVREMGVSPPDKDFPYRVFLSGGIRNNVWRAFSTRGYSKAVCNLTGNKKTSMLRYATLTGSTKFIQFLHTHPFFFQLSRLSPANVTVVLNYLKFEYNKNIMR</sequence>